<dbReference type="EMBL" id="AP024601">
    <property type="protein sequence ID" value="BCU81378.1"/>
    <property type="molecule type" value="Genomic_DNA"/>
</dbReference>
<dbReference type="Pfam" id="PF00583">
    <property type="entry name" value="Acetyltransf_1"/>
    <property type="match status" value="1"/>
</dbReference>
<protein>
    <submittedName>
        <fullName evidence="2">N-acetyltransferase</fullName>
    </submittedName>
</protein>
<gene>
    <name evidence="2" type="ORF">JIR001_11610</name>
</gene>
<dbReference type="KEGG" id="pabs:JIR001_11610"/>
<reference evidence="2" key="1">
    <citation type="journal article" date="2013" name="Int. J. Syst. Evol. Microbiol.">
        <title>Polycladomyces abyssicola gen. nov., sp. nov., a thermophilic filamentous bacterium isolated from hemipelagic sediment.</title>
        <authorList>
            <person name="Tsubouchi T."/>
            <person name="Shimane Y."/>
            <person name="Mori K."/>
            <person name="Usui K."/>
            <person name="Hiraki T."/>
            <person name="Tame A."/>
            <person name="Uematsu K."/>
            <person name="Maruyama T."/>
            <person name="Hatada Y."/>
        </authorList>
    </citation>
    <scope>NUCLEOTIDE SEQUENCE</scope>
    <source>
        <strain evidence="2">JIR-001</strain>
    </source>
</reference>
<organism evidence="2 3">
    <name type="scientific">Polycladomyces abyssicola</name>
    <dbReference type="NCBI Taxonomy" id="1125966"/>
    <lineage>
        <taxon>Bacteria</taxon>
        <taxon>Bacillati</taxon>
        <taxon>Bacillota</taxon>
        <taxon>Bacilli</taxon>
        <taxon>Bacillales</taxon>
        <taxon>Thermoactinomycetaceae</taxon>
        <taxon>Polycladomyces</taxon>
    </lineage>
</organism>
<keyword evidence="3" id="KW-1185">Reference proteome</keyword>
<dbReference type="Proteomes" id="UP000677436">
    <property type="component" value="Chromosome"/>
</dbReference>
<evidence type="ECO:0000313" key="2">
    <source>
        <dbReference type="EMBL" id="BCU81378.1"/>
    </source>
</evidence>
<dbReference type="RefSeq" id="WP_212774616.1">
    <property type="nucleotide sequence ID" value="NZ_AP024601.1"/>
</dbReference>
<evidence type="ECO:0000259" key="1">
    <source>
        <dbReference type="PROSITE" id="PS51186"/>
    </source>
</evidence>
<reference evidence="2" key="2">
    <citation type="journal article" date="2021" name="Microbiol. Resour. Announc.">
        <title>Complete Genome Sequence of Polycladomyces abyssicola JIR-001T, Isolated from Hemipelagic Sediment in Deep Seawater.</title>
        <authorList>
            <person name="Tsubouchi T."/>
            <person name="Kaneko Y."/>
        </authorList>
    </citation>
    <scope>NUCLEOTIDE SEQUENCE</scope>
    <source>
        <strain evidence="2">JIR-001</strain>
    </source>
</reference>
<dbReference type="PROSITE" id="PS51186">
    <property type="entry name" value="GNAT"/>
    <property type="match status" value="1"/>
</dbReference>
<dbReference type="InterPro" id="IPR000182">
    <property type="entry name" value="GNAT_dom"/>
</dbReference>
<sequence>MEPNRQKRIVIREAERKDATGILSCLRQAAMESDFLTSEPDEMNLTVEQEERFIAEMASRSNALFLVAEAQEGIVGTLTFTGGFTRRTRHVGEAGAAVLRDYWGYGIGTKLIQVLVDWCPRAGIRKINGRTRLDNVRGIRLCEKMGFQGEGVLKRELQIDGRFYDFVLLGRLID</sequence>
<dbReference type="AlphaFoldDB" id="A0A8D5ZNI2"/>
<dbReference type="SUPFAM" id="SSF55729">
    <property type="entry name" value="Acyl-CoA N-acyltransferases (Nat)"/>
    <property type="match status" value="1"/>
</dbReference>
<name>A0A8D5ZNI2_9BACL</name>
<dbReference type="GO" id="GO:0016747">
    <property type="term" value="F:acyltransferase activity, transferring groups other than amino-acyl groups"/>
    <property type="evidence" value="ECO:0007669"/>
    <property type="project" value="InterPro"/>
</dbReference>
<feature type="domain" description="N-acetyltransferase" evidence="1">
    <location>
        <begin position="9"/>
        <end position="174"/>
    </location>
</feature>
<evidence type="ECO:0000313" key="3">
    <source>
        <dbReference type="Proteomes" id="UP000677436"/>
    </source>
</evidence>
<accession>A0A8D5ZNI2</accession>
<dbReference type="PANTHER" id="PTHR43072">
    <property type="entry name" value="N-ACETYLTRANSFERASE"/>
    <property type="match status" value="1"/>
</dbReference>
<dbReference type="InterPro" id="IPR016181">
    <property type="entry name" value="Acyl_CoA_acyltransferase"/>
</dbReference>
<proteinExistence type="predicted"/>
<dbReference type="CDD" id="cd04301">
    <property type="entry name" value="NAT_SF"/>
    <property type="match status" value="1"/>
</dbReference>
<dbReference type="Gene3D" id="3.40.630.30">
    <property type="match status" value="1"/>
</dbReference>